<feature type="coiled-coil region" evidence="4">
    <location>
        <begin position="451"/>
        <end position="590"/>
    </location>
</feature>
<dbReference type="PANTHER" id="PTHR18921">
    <property type="entry name" value="MYOSIN HEAVY CHAIN - RELATED"/>
    <property type="match status" value="1"/>
</dbReference>
<evidence type="ECO:0000256" key="5">
    <source>
        <dbReference type="SAM" id="MobiDB-lite"/>
    </source>
</evidence>
<evidence type="ECO:0000256" key="3">
    <source>
        <dbReference type="ARBA" id="ARBA00023054"/>
    </source>
</evidence>
<feature type="region of interest" description="Disordered" evidence="5">
    <location>
        <begin position="1367"/>
        <end position="1389"/>
    </location>
</feature>
<gene>
    <name evidence="7" type="primary">Trip11</name>
    <name evidence="7" type="ORF">HELFUL_R04632</name>
</gene>
<feature type="coiled-coil region" evidence="4">
    <location>
        <begin position="55"/>
        <end position="128"/>
    </location>
</feature>
<feature type="coiled-coil region" evidence="4">
    <location>
        <begin position="1515"/>
        <end position="1584"/>
    </location>
</feature>
<protein>
    <submittedName>
        <fullName evidence="7">TRIPB protein</fullName>
    </submittedName>
</protein>
<feature type="compositionally biased region" description="Polar residues" evidence="5">
    <location>
        <begin position="1888"/>
        <end position="1900"/>
    </location>
</feature>
<evidence type="ECO:0000259" key="6">
    <source>
        <dbReference type="PROSITE" id="PS50913"/>
    </source>
</evidence>
<sequence>MASWLGGLSSGLGQSLGQVGDSLSSLTGQISSFTKDILLEGAEEVGELHVSNARLREIESINAAQKSENERLKKVCSDLEEKHEAAELQIKQLSIEYRNQLQQKEVEISHLKARQNALQEQLQKVQTAAQLGAHVVPPATTSTSYVPESRHTSGFEDDMDFGDIIWSQQEINRLSNDVLRLESEVDHWKQIALSSRVQGINHTEQSEICKLQNTVKELKQNLSQEIDEHQHQLSVLQDTHRQKLIEISRRHREELSEYEKRIEELENQLQQGGVGADATNDSKFSEQRTKTQSLEGGKVEDLCVVKDLEDEIRKLNHELSSAKEENKILLKEQKLAKVEKIQVTQEYENLKADFRMLQSSIAEPDALLKEQEKKLQSKTSQLDDVVRLQQALLEAENEIARLSSLNQGVFWRYNSLSLLWIHTSEVDITLLARPWLFELTNSQIKVENIPSAHTEDQNSELNQLRQDLERKEHELNKSIAERDTLMEELEELDKQNQEATQHMITLKQQLSKQHTETDSIIKQLKLDIDFERKKVSELETEKMETIKELDSQKKKLSQCSYELNDLHTSKQQLQNNVKDLQEKLRKAQECNLHNKKEMGALQQRLQEREKDSSISLGKLTEKSYQESDYICQNLKEKEVEIAKLQSDISENKQLNEELEKSLSDLRTENGKLIAAIEELKQELSDAISEKNKVCLEKDSVVEALKTEKRQLESELNQTEKRLLEQAHKYKQTIEELSNARSMDTTALQLEHERLVKLNQEKDFKIAELKRNIEQMETDHQETKEMLTTSLGGQKQLTELIKEKEVFIEKFKNQALQVKQELEEYMKVSKKQDVLKQNLEEKDRSLAVMKEENNHLKEEIERLKDQQSRSTPVVEPKTLDIIIELESEVTQLKVIKNNLEEEIEVHKKTIEDQNQTAVQLHQSLQEQRREIDESKFHCEQMNIAHERLSLEKDEEIKNLQKTIEQIKTQLHKERQIIQTDSSDIFQETKVQTLNGENGNEKHDLSKAEIERLVKGIKEREMEIKLLNEKNVSLSQQIDQLSKDEVGKLTRIIQEKDLEIQALNARVSSSSYRQDVLCLQQQLQAYVIEREQVLAVLSEKTRENSQLKTEYRNIMDMVAAKEAALVRLQEENQKLSNRSEYSSQDMSRETIQNLSRIIREKDIEIDALSQKCQTLLTVLQTSGAGSDNMSGGVNSNQFEELLQERDKLKQQVKKMEEWKQQVITTVRNMQHESAHLQEELHKLQAQISVESDSNSKLQVDYNGLIQNYEQNEKKLKSFTQELAQVQHSIGQLHNTKDLLLSKLSLVTPPVAAASLISQLSGIQHGAPEVFSDESKLLQKELEQLEKTLEEKDSAIRTLQENSRQLSVSVTTATEIERESQEGTESEMRQIKEKHDALQKLLREKDILIKSKSDQLLSVSENLSNKENENELLKQAVTNLKERNLILEMDIRKLKEENEKIVASCREKETEFRALQETNMQFTMMLKEKEFESNSMKEKALAFENMLKEKEQGKAGELNQLLNEVKSMQEKAVAFQQERDQVMVALKQKQMESTALQNEIQHLREKEQRLNQELDRLRNHLLEMEDSYTREAVAAEDREVKLRKKVLILEEKLVSSSTAVENASHQASLQVESLQEQLNLVSKQRDETMLQLNISQDQVKQYALSLANLQMVLEQFQHEEKAMYSAELEKHQKQTSEWRKKAESLEEKVVSLQESLGEANAALDAASRLTEQLDVKEEQIEELKKEGEIRKEMLEDVQNKLMNLINSTEGKVDKLLMRNLFVGHFHTPKNKRPEVLRLMGSILGIKKEELDQLLSEDQRGVTRWVTGWLGGGAGSKSVPSTPLRPTHQNIFNSSFSELFVKFLETESCPSLPPPKLSVHDMTPLGAAGSGKMSSTPSNSQLQDSPVLGTGRRPDTNPFLAPRSAAVPLITPASKSGHLLMKPISDALPTFTPLPVSPGASAGAVLKDLLKQ</sequence>
<feature type="non-terminal residue" evidence="7">
    <location>
        <position position="1968"/>
    </location>
</feature>
<dbReference type="Proteomes" id="UP000590868">
    <property type="component" value="Unassembled WGS sequence"/>
</dbReference>
<dbReference type="PANTHER" id="PTHR18921:SF2">
    <property type="entry name" value="THYROID RECEPTOR-INTERACTING PROTEIN 11"/>
    <property type="match status" value="1"/>
</dbReference>
<keyword evidence="3 4" id="KW-0175">Coiled coil</keyword>
<dbReference type="GO" id="GO:0005794">
    <property type="term" value="C:Golgi apparatus"/>
    <property type="evidence" value="ECO:0007669"/>
    <property type="project" value="UniProtKB-SubCell"/>
</dbReference>
<dbReference type="GO" id="GO:0006888">
    <property type="term" value="P:endoplasmic reticulum to Golgi vesicle-mediated transport"/>
    <property type="evidence" value="ECO:0007669"/>
    <property type="project" value="TreeGrafter"/>
</dbReference>
<organism evidence="7 8">
    <name type="scientific">Heliornis fulica</name>
    <name type="common">sungrebe</name>
    <dbReference type="NCBI Taxonomy" id="54369"/>
    <lineage>
        <taxon>Eukaryota</taxon>
        <taxon>Metazoa</taxon>
        <taxon>Chordata</taxon>
        <taxon>Craniata</taxon>
        <taxon>Vertebrata</taxon>
        <taxon>Euteleostomi</taxon>
        <taxon>Archelosauria</taxon>
        <taxon>Archosauria</taxon>
        <taxon>Dinosauria</taxon>
        <taxon>Saurischia</taxon>
        <taxon>Theropoda</taxon>
        <taxon>Coelurosauria</taxon>
        <taxon>Aves</taxon>
        <taxon>Neognathae</taxon>
        <taxon>Neoaves</taxon>
        <taxon>Gruiformes</taxon>
        <taxon>Heliornithidae</taxon>
        <taxon>Heliornis</taxon>
    </lineage>
</organism>
<name>A0A7L2ANF7_9GRUI</name>
<feature type="coiled-coil region" evidence="4">
    <location>
        <begin position="368"/>
        <end position="405"/>
    </location>
</feature>
<feature type="coiled-coil region" evidence="4">
    <location>
        <begin position="1196"/>
        <end position="1286"/>
    </location>
</feature>
<feature type="domain" description="GRIP" evidence="6">
    <location>
        <begin position="1764"/>
        <end position="1813"/>
    </location>
</feature>
<comment type="caution">
    <text evidence="7">The sequence shown here is derived from an EMBL/GenBank/DDBJ whole genome shotgun (WGS) entry which is preliminary data.</text>
</comment>
<dbReference type="GO" id="GO:0031267">
    <property type="term" value="F:small GTPase binding"/>
    <property type="evidence" value="ECO:0007669"/>
    <property type="project" value="TreeGrafter"/>
</dbReference>
<dbReference type="PROSITE" id="PS50913">
    <property type="entry name" value="GRIP"/>
    <property type="match status" value="1"/>
</dbReference>
<feature type="region of interest" description="Disordered" evidence="5">
    <location>
        <begin position="1870"/>
        <end position="1917"/>
    </location>
</feature>
<evidence type="ECO:0000313" key="8">
    <source>
        <dbReference type="Proteomes" id="UP000590868"/>
    </source>
</evidence>
<accession>A0A7L2ANF7</accession>
<evidence type="ECO:0000256" key="4">
    <source>
        <dbReference type="SAM" id="Coils"/>
    </source>
</evidence>
<evidence type="ECO:0000313" key="7">
    <source>
        <dbReference type="EMBL" id="NXP48627.1"/>
    </source>
</evidence>
<dbReference type="OrthoDB" id="425925at2759"/>
<feature type="coiled-coil region" evidence="4">
    <location>
        <begin position="1685"/>
        <end position="1757"/>
    </location>
</feature>
<feature type="coiled-coil region" evidence="4">
    <location>
        <begin position="634"/>
        <end position="975"/>
    </location>
</feature>
<dbReference type="EMBL" id="VXBZ01005295">
    <property type="protein sequence ID" value="NXP48627.1"/>
    <property type="molecule type" value="Genomic_DNA"/>
</dbReference>
<evidence type="ECO:0000256" key="2">
    <source>
        <dbReference type="ARBA" id="ARBA00023034"/>
    </source>
</evidence>
<feature type="coiled-coil region" evidence="4">
    <location>
        <begin position="1008"/>
        <end position="1042"/>
    </location>
</feature>
<feature type="coiled-coil region" evidence="4">
    <location>
        <begin position="1109"/>
        <end position="1169"/>
    </location>
</feature>
<keyword evidence="2" id="KW-0333">Golgi apparatus</keyword>
<feature type="compositionally biased region" description="Basic and acidic residues" evidence="5">
    <location>
        <begin position="1372"/>
        <end position="1389"/>
    </location>
</feature>
<reference evidence="7 8" key="1">
    <citation type="submission" date="2019-09" db="EMBL/GenBank/DDBJ databases">
        <title>Bird 10,000 Genomes (B10K) Project - Family phase.</title>
        <authorList>
            <person name="Zhang G."/>
        </authorList>
    </citation>
    <scope>NUCLEOTIDE SEQUENCE [LARGE SCALE GENOMIC DNA]</scope>
    <source>
        <strain evidence="7">B10K-DU-001-55</strain>
        <tissue evidence="7">Muscle</tissue>
    </source>
</reference>
<evidence type="ECO:0000256" key="1">
    <source>
        <dbReference type="ARBA" id="ARBA00004555"/>
    </source>
</evidence>
<dbReference type="InterPro" id="IPR000237">
    <property type="entry name" value="GRIP_dom"/>
</dbReference>
<feature type="coiled-coil region" evidence="4">
    <location>
        <begin position="305"/>
        <end position="332"/>
    </location>
</feature>
<feature type="non-terminal residue" evidence="7">
    <location>
        <position position="1"/>
    </location>
</feature>
<proteinExistence type="predicted"/>
<keyword evidence="8" id="KW-1185">Reference proteome</keyword>
<dbReference type="GO" id="GO:0007030">
    <property type="term" value="P:Golgi organization"/>
    <property type="evidence" value="ECO:0007669"/>
    <property type="project" value="TreeGrafter"/>
</dbReference>
<feature type="region of interest" description="Disordered" evidence="5">
    <location>
        <begin position="268"/>
        <end position="291"/>
    </location>
</feature>
<comment type="subcellular location">
    <subcellularLocation>
        <location evidence="1">Golgi apparatus</location>
    </subcellularLocation>
</comment>